<comment type="caution">
    <text evidence="6">The sequence shown here is derived from an EMBL/GenBank/DDBJ whole genome shotgun (WGS) entry which is preliminary data.</text>
</comment>
<accession>A0A8S1WE57</accession>
<dbReference type="GO" id="GO:0005525">
    <property type="term" value="F:GTP binding"/>
    <property type="evidence" value="ECO:0007669"/>
    <property type="project" value="UniProtKB-KW"/>
</dbReference>
<evidence type="ECO:0000313" key="6">
    <source>
        <dbReference type="EMBL" id="CAD8187311.1"/>
    </source>
</evidence>
<keyword evidence="4" id="KW-0342">GTP-binding</keyword>
<dbReference type="PANTHER" id="PTHR11588">
    <property type="entry name" value="TUBULIN"/>
    <property type="match status" value="1"/>
</dbReference>
<proteinExistence type="inferred from homology"/>
<keyword evidence="2" id="KW-0493">Microtubule</keyword>
<feature type="domain" description="Tubulin/FtsZ GTPase" evidence="5">
    <location>
        <begin position="2"/>
        <end position="128"/>
    </location>
</feature>
<comment type="similarity">
    <text evidence="1">Belongs to the tubulin family.</text>
</comment>
<dbReference type="InterPro" id="IPR003008">
    <property type="entry name" value="Tubulin_FtsZ_GTPase"/>
</dbReference>
<evidence type="ECO:0000256" key="4">
    <source>
        <dbReference type="ARBA" id="ARBA00023134"/>
    </source>
</evidence>
<keyword evidence="7" id="KW-1185">Reference proteome</keyword>
<gene>
    <name evidence="6" type="ORF">PPENT_87.1.T0890008</name>
</gene>
<dbReference type="Pfam" id="PF00091">
    <property type="entry name" value="Tubulin"/>
    <property type="match status" value="1"/>
</dbReference>
<name>A0A8S1WE57_9CILI</name>
<evidence type="ECO:0000256" key="3">
    <source>
        <dbReference type="ARBA" id="ARBA00022741"/>
    </source>
</evidence>
<evidence type="ECO:0000256" key="2">
    <source>
        <dbReference type="ARBA" id="ARBA00022701"/>
    </source>
</evidence>
<dbReference type="AlphaFoldDB" id="A0A8S1WE57"/>
<evidence type="ECO:0000313" key="7">
    <source>
        <dbReference type="Proteomes" id="UP000689195"/>
    </source>
</evidence>
<dbReference type="InterPro" id="IPR000217">
    <property type="entry name" value="Tubulin"/>
</dbReference>
<dbReference type="EMBL" id="CAJJDO010000089">
    <property type="protein sequence ID" value="CAD8187311.1"/>
    <property type="molecule type" value="Genomic_DNA"/>
</dbReference>
<keyword evidence="3" id="KW-0547">Nucleotide-binding</keyword>
<reference evidence="6" key="1">
    <citation type="submission" date="2021-01" db="EMBL/GenBank/DDBJ databases">
        <authorList>
            <consortium name="Genoscope - CEA"/>
            <person name="William W."/>
        </authorList>
    </citation>
    <scope>NUCLEOTIDE SEQUENCE</scope>
</reference>
<dbReference type="Proteomes" id="UP000689195">
    <property type="component" value="Unassembled WGS sequence"/>
</dbReference>
<dbReference type="GO" id="GO:0005874">
    <property type="term" value="C:microtubule"/>
    <property type="evidence" value="ECO:0007669"/>
    <property type="project" value="UniProtKB-KW"/>
</dbReference>
<evidence type="ECO:0000259" key="5">
    <source>
        <dbReference type="Pfam" id="PF00091"/>
    </source>
</evidence>
<organism evidence="6 7">
    <name type="scientific">Paramecium pentaurelia</name>
    <dbReference type="NCBI Taxonomy" id="43138"/>
    <lineage>
        <taxon>Eukaryota</taxon>
        <taxon>Sar</taxon>
        <taxon>Alveolata</taxon>
        <taxon>Ciliophora</taxon>
        <taxon>Intramacronucleata</taxon>
        <taxon>Oligohymenophorea</taxon>
        <taxon>Peniculida</taxon>
        <taxon>Parameciidae</taxon>
        <taxon>Paramecium</taxon>
    </lineage>
</organism>
<dbReference type="GO" id="GO:0007017">
    <property type="term" value="P:microtubule-based process"/>
    <property type="evidence" value="ECO:0007669"/>
    <property type="project" value="InterPro"/>
</dbReference>
<evidence type="ECO:0000256" key="1">
    <source>
        <dbReference type="ARBA" id="ARBA00009636"/>
    </source>
</evidence>
<protein>
    <recommendedName>
        <fullName evidence="5">Tubulin/FtsZ GTPase domain-containing protein</fullName>
    </recommendedName>
</protein>
<sequence length="145" mass="17506">MIGDLLWKLSLKEQKDTKNQQYIYSLLDNDDYHRVVFIDFDDLMINEVKKNKQIHFKKKIIYYWQRGCLQQFFRGYTLGRNLIYDCSESIRKEVVKIDYLDQFLIISSISGETGSGFTSLQLENQQRIMERKQNVIYFELISIFY</sequence>